<sequence length="66" mass="8085">MQRAQIKRYNKSIRREWKINAKSKIARINEVIEQLNEEKGDKRKAIEKKKKRFNKKEIMKEKLEKG</sequence>
<evidence type="ECO:0000256" key="1">
    <source>
        <dbReference type="SAM" id="Coils"/>
    </source>
</evidence>
<reference evidence="2" key="1">
    <citation type="submission" date="2013-07" db="EMBL/GenBank/DDBJ databases">
        <title>The genome of an arbuscular mycorrhizal fungus provides insights into the evolution of the oldest plant symbiosis.</title>
        <authorList>
            <consortium name="DOE Joint Genome Institute"/>
            <person name="Tisserant E."/>
            <person name="Malbreil M."/>
            <person name="Kuo A."/>
            <person name="Kohler A."/>
            <person name="Symeonidi A."/>
            <person name="Balestrini R."/>
            <person name="Charron P."/>
            <person name="Duensing N."/>
            <person name="Frei-dit-Frey N."/>
            <person name="Gianinazzi-Pearson V."/>
            <person name="Gilbert B."/>
            <person name="Handa Y."/>
            <person name="Hijri M."/>
            <person name="Kaul R."/>
            <person name="Kawaguchi M."/>
            <person name="Krajinski F."/>
            <person name="Lammers P."/>
            <person name="Lapierre D."/>
            <person name="Masclaux F.G."/>
            <person name="Murat C."/>
            <person name="Morin E."/>
            <person name="Ndikumana S."/>
            <person name="Pagni M."/>
            <person name="Petitpierre D."/>
            <person name="Requena N."/>
            <person name="Rosikiewicz P."/>
            <person name="Riley R."/>
            <person name="Saito K."/>
            <person name="San Clemente H."/>
            <person name="Shapiro H."/>
            <person name="van Tuinen D."/>
            <person name="Becard G."/>
            <person name="Bonfante P."/>
            <person name="Paszkowski U."/>
            <person name="Shachar-Hill Y."/>
            <person name="Young J.P."/>
            <person name="Sanders I.R."/>
            <person name="Henrissat B."/>
            <person name="Rensing S.A."/>
            <person name="Grigoriev I.V."/>
            <person name="Corradi N."/>
            <person name="Roux C."/>
            <person name="Martin F."/>
        </authorList>
    </citation>
    <scope>NUCLEOTIDE SEQUENCE</scope>
    <source>
        <strain evidence="2">DAOM 197198</strain>
    </source>
</reference>
<dbReference type="HOGENOM" id="CLU_2832482_0_0_1"/>
<name>U9TDF4_RHIID</name>
<protein>
    <submittedName>
        <fullName evidence="2">Uncharacterized protein</fullName>
    </submittedName>
</protein>
<dbReference type="EMBL" id="KI293009">
    <property type="protein sequence ID" value="ESA05457.1"/>
    <property type="molecule type" value="Genomic_DNA"/>
</dbReference>
<dbReference type="AlphaFoldDB" id="U9TDF4"/>
<gene>
    <name evidence="2" type="ORF">GLOINDRAFT_35519</name>
</gene>
<evidence type="ECO:0000313" key="2">
    <source>
        <dbReference type="EMBL" id="ESA05457.1"/>
    </source>
</evidence>
<keyword evidence="1" id="KW-0175">Coiled coil</keyword>
<feature type="coiled-coil region" evidence="1">
    <location>
        <begin position="18"/>
        <end position="52"/>
    </location>
</feature>
<proteinExistence type="predicted"/>
<organism evidence="2">
    <name type="scientific">Rhizophagus irregularis (strain DAOM 181602 / DAOM 197198 / MUCL 43194)</name>
    <name type="common">Arbuscular mycorrhizal fungus</name>
    <name type="synonym">Glomus intraradices</name>
    <dbReference type="NCBI Taxonomy" id="747089"/>
    <lineage>
        <taxon>Eukaryota</taxon>
        <taxon>Fungi</taxon>
        <taxon>Fungi incertae sedis</taxon>
        <taxon>Mucoromycota</taxon>
        <taxon>Glomeromycotina</taxon>
        <taxon>Glomeromycetes</taxon>
        <taxon>Glomerales</taxon>
        <taxon>Glomeraceae</taxon>
        <taxon>Rhizophagus</taxon>
    </lineage>
</organism>
<accession>U9TDF4</accession>